<dbReference type="AlphaFoldDB" id="A0A1B6KN37"/>
<feature type="non-terminal residue" evidence="3">
    <location>
        <position position="1"/>
    </location>
</feature>
<feature type="region of interest" description="Disordered" evidence="2">
    <location>
        <begin position="73"/>
        <end position="106"/>
    </location>
</feature>
<evidence type="ECO:0000256" key="1">
    <source>
        <dbReference type="SAM" id="Coils"/>
    </source>
</evidence>
<name>A0A1B6KN37_9HEMI</name>
<feature type="non-terminal residue" evidence="3">
    <location>
        <position position="291"/>
    </location>
</feature>
<feature type="region of interest" description="Disordered" evidence="2">
    <location>
        <begin position="1"/>
        <end position="33"/>
    </location>
</feature>
<feature type="coiled-coil region" evidence="1">
    <location>
        <begin position="34"/>
        <end position="61"/>
    </location>
</feature>
<dbReference type="EMBL" id="GEBQ01027363">
    <property type="protein sequence ID" value="JAT12614.1"/>
    <property type="molecule type" value="Transcribed_RNA"/>
</dbReference>
<gene>
    <name evidence="3" type="ORF">g.55057</name>
</gene>
<feature type="region of interest" description="Disordered" evidence="2">
    <location>
        <begin position="156"/>
        <end position="189"/>
    </location>
</feature>
<proteinExistence type="predicted"/>
<organism evidence="3">
    <name type="scientific">Graphocephala atropunctata</name>
    <dbReference type="NCBI Taxonomy" id="36148"/>
    <lineage>
        <taxon>Eukaryota</taxon>
        <taxon>Metazoa</taxon>
        <taxon>Ecdysozoa</taxon>
        <taxon>Arthropoda</taxon>
        <taxon>Hexapoda</taxon>
        <taxon>Insecta</taxon>
        <taxon>Pterygota</taxon>
        <taxon>Neoptera</taxon>
        <taxon>Paraneoptera</taxon>
        <taxon>Hemiptera</taxon>
        <taxon>Auchenorrhyncha</taxon>
        <taxon>Membracoidea</taxon>
        <taxon>Cicadellidae</taxon>
        <taxon>Cicadellinae</taxon>
        <taxon>Cicadellini</taxon>
        <taxon>Graphocephala</taxon>
    </lineage>
</organism>
<keyword evidence="1" id="KW-0175">Coiled coil</keyword>
<protein>
    <submittedName>
        <fullName evidence="3">Uncharacterized protein</fullName>
    </submittedName>
</protein>
<evidence type="ECO:0000313" key="3">
    <source>
        <dbReference type="EMBL" id="JAT12614.1"/>
    </source>
</evidence>
<feature type="compositionally biased region" description="Basic and acidic residues" evidence="2">
    <location>
        <begin position="156"/>
        <end position="166"/>
    </location>
</feature>
<sequence>ISNNSLNASYNSAANTGTASSPSGSEGSHVLSKRQQFRLEYNQKKQEMAALEATSKVVQLEVAEKKELDAAVFNNSGGDGNLPDLKNTVNSSLTNSSSNLSLDTSTSSVDSLKSRASLNAGSVVSEETRLSKLKRYKLQRQKEMEAQMRDVQTDIRREPQAFKIDSRSQNSVPTEQKGPEVSPNTYSDRAERRKRMNAIMSATDNPTRPNQEELSILSCYDKRLVEAMKTSTGILLHSKADQIIRPATVLSETSLNSHIIQSLEKWNLREMSRVQEVSYVTIGKRRNLVMI</sequence>
<feature type="compositionally biased region" description="Polar residues" evidence="2">
    <location>
        <begin position="16"/>
        <end position="26"/>
    </location>
</feature>
<accession>A0A1B6KN37</accession>
<feature type="compositionally biased region" description="Low complexity" evidence="2">
    <location>
        <begin position="1"/>
        <end position="15"/>
    </location>
</feature>
<feature type="compositionally biased region" description="Low complexity" evidence="2">
    <location>
        <begin position="85"/>
        <end position="106"/>
    </location>
</feature>
<evidence type="ECO:0000256" key="2">
    <source>
        <dbReference type="SAM" id="MobiDB-lite"/>
    </source>
</evidence>
<reference evidence="3" key="1">
    <citation type="submission" date="2015-11" db="EMBL/GenBank/DDBJ databases">
        <title>De novo transcriptome assembly of four potential Pierce s Disease insect vectors from Arizona vineyards.</title>
        <authorList>
            <person name="Tassone E.E."/>
        </authorList>
    </citation>
    <scope>NUCLEOTIDE SEQUENCE</scope>
</reference>